<sequence>MDTLEEEAVSAGIAPAFWDHWGFTGVTGSLCSFPLWTVVKDIRRRSQNTTDLPRQPVCECQDHKMEWRVLFSLIYSSGFLCVLESQAPKAPDVRDLAFKNTDFAMNLYRKISSYHDKNIFFSPLSVSTSFASLLLAAKGSTRAEIVKGLNLNPIDVTGDAALIPQLFEQLQKNISQDEKLHSEQGTALFIDERFTVEREFGDQMETFFGADVTAVDFSKTELSKSIINEYVSRKTGGKVSEMLTSVEPLTQMMLLNTIFFQGDWDRPFDPNSTEMSRFYVDKYNVVQVPMMVKEDKFFTAEDGELRARVLRLPYRGGAALIIVLPDTAADYTAIDDEISAERFHGWIKNMRRIKMEVHLPKFKMEQSYNLHEILPHLGISSVFLHSANLTGLSKDAHLKVSQVLHKAVIEVDEKGTTAASATSVGITAYSLPATFIVNRPFFFFLYHEATSSLLFMGRVIDPTKN</sequence>
<dbReference type="InterPro" id="IPR042178">
    <property type="entry name" value="Serpin_sf_1"/>
</dbReference>
<keyword evidence="2" id="KW-0722">Serine protease inhibitor</keyword>
<dbReference type="GO" id="GO:0007596">
    <property type="term" value="P:blood coagulation"/>
    <property type="evidence" value="ECO:0007669"/>
    <property type="project" value="InterPro"/>
</dbReference>
<dbReference type="AlphaFoldDB" id="A0AA88PDS7"/>
<keyword evidence="6" id="KW-1185">Reference proteome</keyword>
<dbReference type="GO" id="GO:0004867">
    <property type="term" value="F:serine-type endopeptidase inhibitor activity"/>
    <property type="evidence" value="ECO:0007669"/>
    <property type="project" value="UniProtKB-KW"/>
</dbReference>
<dbReference type="InterPro" id="IPR023795">
    <property type="entry name" value="Serpin_CS"/>
</dbReference>
<evidence type="ECO:0000313" key="5">
    <source>
        <dbReference type="EMBL" id="KAK2878255.1"/>
    </source>
</evidence>
<dbReference type="EMBL" id="JAUYZG010000019">
    <property type="protein sequence ID" value="KAK2878255.1"/>
    <property type="molecule type" value="Genomic_DNA"/>
</dbReference>
<reference evidence="5" key="1">
    <citation type="submission" date="2023-08" db="EMBL/GenBank/DDBJ databases">
        <title>Chromosome-level Genome Assembly of mud carp (Cirrhinus molitorella).</title>
        <authorList>
            <person name="Liu H."/>
        </authorList>
    </citation>
    <scope>NUCLEOTIDE SEQUENCE</scope>
    <source>
        <strain evidence="5">Prfri</strain>
        <tissue evidence="5">Muscle</tissue>
    </source>
</reference>
<accession>A0AA88PDS7</accession>
<dbReference type="CDD" id="cd02055">
    <property type="entry name" value="serpinA10_PZI"/>
    <property type="match status" value="1"/>
</dbReference>
<evidence type="ECO:0000259" key="4">
    <source>
        <dbReference type="SMART" id="SM00093"/>
    </source>
</evidence>
<dbReference type="InterPro" id="IPR042185">
    <property type="entry name" value="Serpin_sf_2"/>
</dbReference>
<dbReference type="GO" id="GO:0030195">
    <property type="term" value="P:negative regulation of blood coagulation"/>
    <property type="evidence" value="ECO:0007669"/>
    <property type="project" value="UniProtKB-ARBA"/>
</dbReference>
<keyword evidence="1" id="KW-0646">Protease inhibitor</keyword>
<dbReference type="Proteomes" id="UP001187343">
    <property type="component" value="Unassembled WGS sequence"/>
</dbReference>
<proteinExistence type="inferred from homology"/>
<dbReference type="FunFam" id="3.30.497.10:FF:000001">
    <property type="entry name" value="Serine protease inhibitor"/>
    <property type="match status" value="1"/>
</dbReference>
<dbReference type="InterPro" id="IPR033835">
    <property type="entry name" value="PZI_serpin_dom"/>
</dbReference>
<dbReference type="PANTHER" id="PTHR11461">
    <property type="entry name" value="SERINE PROTEASE INHIBITOR, SERPIN"/>
    <property type="match status" value="1"/>
</dbReference>
<evidence type="ECO:0000256" key="2">
    <source>
        <dbReference type="ARBA" id="ARBA00022900"/>
    </source>
</evidence>
<dbReference type="Pfam" id="PF00079">
    <property type="entry name" value="Serpin"/>
    <property type="match status" value="1"/>
</dbReference>
<organism evidence="5 6">
    <name type="scientific">Cirrhinus molitorella</name>
    <name type="common">mud carp</name>
    <dbReference type="NCBI Taxonomy" id="172907"/>
    <lineage>
        <taxon>Eukaryota</taxon>
        <taxon>Metazoa</taxon>
        <taxon>Chordata</taxon>
        <taxon>Craniata</taxon>
        <taxon>Vertebrata</taxon>
        <taxon>Euteleostomi</taxon>
        <taxon>Actinopterygii</taxon>
        <taxon>Neopterygii</taxon>
        <taxon>Teleostei</taxon>
        <taxon>Ostariophysi</taxon>
        <taxon>Cypriniformes</taxon>
        <taxon>Cyprinidae</taxon>
        <taxon>Labeoninae</taxon>
        <taxon>Labeonini</taxon>
        <taxon>Cirrhinus</taxon>
    </lineage>
</organism>
<dbReference type="PROSITE" id="PS00284">
    <property type="entry name" value="SERPIN"/>
    <property type="match status" value="1"/>
</dbReference>
<dbReference type="PRINTS" id="PR00780">
    <property type="entry name" value="LEUSERPINII"/>
</dbReference>
<dbReference type="GO" id="GO:0045861">
    <property type="term" value="P:negative regulation of proteolysis"/>
    <property type="evidence" value="ECO:0007669"/>
    <property type="project" value="UniProtKB-ARBA"/>
</dbReference>
<comment type="similarity">
    <text evidence="3">Belongs to the serpin family.</text>
</comment>
<evidence type="ECO:0000313" key="6">
    <source>
        <dbReference type="Proteomes" id="UP001187343"/>
    </source>
</evidence>
<evidence type="ECO:0000256" key="1">
    <source>
        <dbReference type="ARBA" id="ARBA00022690"/>
    </source>
</evidence>
<dbReference type="SMART" id="SM00093">
    <property type="entry name" value="SERPIN"/>
    <property type="match status" value="1"/>
</dbReference>
<dbReference type="InterPro" id="IPR023796">
    <property type="entry name" value="Serpin_dom"/>
</dbReference>
<comment type="caution">
    <text evidence="5">The sequence shown here is derived from an EMBL/GenBank/DDBJ whole genome shotgun (WGS) entry which is preliminary data.</text>
</comment>
<dbReference type="InterPro" id="IPR036186">
    <property type="entry name" value="Serpin_sf"/>
</dbReference>
<protein>
    <recommendedName>
        <fullName evidence="4">Serpin domain-containing protein</fullName>
    </recommendedName>
</protein>
<feature type="domain" description="Serpin" evidence="4">
    <location>
        <begin position="105"/>
        <end position="462"/>
    </location>
</feature>
<dbReference type="GO" id="GO:0005615">
    <property type="term" value="C:extracellular space"/>
    <property type="evidence" value="ECO:0007669"/>
    <property type="project" value="InterPro"/>
</dbReference>
<dbReference type="SUPFAM" id="SSF56574">
    <property type="entry name" value="Serpins"/>
    <property type="match status" value="1"/>
</dbReference>
<evidence type="ECO:0000256" key="3">
    <source>
        <dbReference type="RuleBase" id="RU000411"/>
    </source>
</evidence>
<dbReference type="Gene3D" id="3.30.497.10">
    <property type="entry name" value="Antithrombin, subunit I, domain 2"/>
    <property type="match status" value="1"/>
</dbReference>
<dbReference type="InterPro" id="IPR000215">
    <property type="entry name" value="Serpin_fam"/>
</dbReference>
<dbReference type="PANTHER" id="PTHR11461:SF191">
    <property type="entry name" value="PROTEIN Z-DEPENDENT PROTEASE INHIBITOR"/>
    <property type="match status" value="1"/>
</dbReference>
<dbReference type="Gene3D" id="2.30.39.10">
    <property type="entry name" value="Alpha-1-antitrypsin, domain 1"/>
    <property type="match status" value="1"/>
</dbReference>
<dbReference type="FunFam" id="2.30.39.10:FF:000035">
    <property type="entry name" value="Serine protease inhibitor (serpin) 16"/>
    <property type="match status" value="1"/>
</dbReference>
<name>A0AA88PDS7_9TELE</name>
<gene>
    <name evidence="5" type="ORF">Q8A67_019046</name>
</gene>